<name>D8M533_BLAHO</name>
<dbReference type="RefSeq" id="XP_012897232.1">
    <property type="nucleotide sequence ID" value="XM_013041778.1"/>
</dbReference>
<dbReference type="AlphaFoldDB" id="D8M533"/>
<evidence type="ECO:0000313" key="2">
    <source>
        <dbReference type="Proteomes" id="UP000008312"/>
    </source>
</evidence>
<accession>D8M533</accession>
<dbReference type="InParanoid" id="D8M533"/>
<dbReference type="SUPFAM" id="SSF50156">
    <property type="entry name" value="PDZ domain-like"/>
    <property type="match status" value="1"/>
</dbReference>
<dbReference type="OrthoDB" id="10530985at2759"/>
<proteinExistence type="predicted"/>
<evidence type="ECO:0008006" key="3">
    <source>
        <dbReference type="Google" id="ProtNLM"/>
    </source>
</evidence>
<dbReference type="Proteomes" id="UP000008312">
    <property type="component" value="Unassembled WGS sequence"/>
</dbReference>
<protein>
    <recommendedName>
        <fullName evidence="3">PDZ domain-containing protein</fullName>
    </recommendedName>
</protein>
<evidence type="ECO:0000313" key="1">
    <source>
        <dbReference type="EMBL" id="CBK23184.2"/>
    </source>
</evidence>
<dbReference type="GeneID" id="24920223"/>
<dbReference type="EMBL" id="FN668656">
    <property type="protein sequence ID" value="CBK23184.2"/>
    <property type="molecule type" value="Genomic_DNA"/>
</dbReference>
<keyword evidence="2" id="KW-1185">Reference proteome</keyword>
<organism evidence="1">
    <name type="scientific">Blastocystis hominis</name>
    <dbReference type="NCBI Taxonomy" id="12968"/>
    <lineage>
        <taxon>Eukaryota</taxon>
        <taxon>Sar</taxon>
        <taxon>Stramenopiles</taxon>
        <taxon>Bigyra</taxon>
        <taxon>Opalozoa</taxon>
        <taxon>Opalinata</taxon>
        <taxon>Blastocystidae</taxon>
        <taxon>Blastocystis</taxon>
    </lineage>
</organism>
<sequence>MDGKYIIVEQATLQTAFYGVRRGDRILKVNGRLCVGLDPNEVVGLIQRYLNKNLVIYFERYFSTTESGNIEREAMKEVQNDSVFFEGTFLIRFGLTNTQSFTEKLIRIMRVSAPLLRYADKFGLIPFGVALFWYNGTNVSYGMEPSGAQNLLPCKIEMLPGTNGFDVLHFACSKDILLTVPIRMRCFCVDKRAIQLYRADRCDQPTLSR</sequence>
<dbReference type="InterPro" id="IPR036034">
    <property type="entry name" value="PDZ_sf"/>
</dbReference>
<reference evidence="1" key="1">
    <citation type="submission" date="2010-02" db="EMBL/GenBank/DDBJ databases">
        <title>Sequencing and annotation of the Blastocystis hominis genome.</title>
        <authorList>
            <person name="Wincker P."/>
        </authorList>
    </citation>
    <scope>NUCLEOTIDE SEQUENCE</scope>
    <source>
        <strain evidence="1">Singapore isolate B</strain>
    </source>
</reference>
<gene>
    <name evidence="1" type="ORF">GSBLH_T00003105001</name>
</gene>